<name>X1PNU1_9ZZZZ</name>
<feature type="non-terminal residue" evidence="2">
    <location>
        <position position="1"/>
    </location>
</feature>
<feature type="compositionally biased region" description="Polar residues" evidence="1">
    <location>
        <begin position="229"/>
        <end position="245"/>
    </location>
</feature>
<gene>
    <name evidence="2" type="ORF">S06H3_44578</name>
</gene>
<reference evidence="2" key="1">
    <citation type="journal article" date="2014" name="Front. Microbiol.">
        <title>High frequency of phylogenetically diverse reductive dehalogenase-homologous genes in deep subseafloor sedimentary metagenomes.</title>
        <authorList>
            <person name="Kawai M."/>
            <person name="Futagami T."/>
            <person name="Toyoda A."/>
            <person name="Takaki Y."/>
            <person name="Nishi S."/>
            <person name="Hori S."/>
            <person name="Arai W."/>
            <person name="Tsubouchi T."/>
            <person name="Morono Y."/>
            <person name="Uchiyama I."/>
            <person name="Ito T."/>
            <person name="Fujiyama A."/>
            <person name="Inagaki F."/>
            <person name="Takami H."/>
        </authorList>
    </citation>
    <scope>NUCLEOTIDE SEQUENCE</scope>
    <source>
        <strain evidence="2">Expedition CK06-06</strain>
    </source>
</reference>
<dbReference type="AlphaFoldDB" id="X1PNU1"/>
<comment type="caution">
    <text evidence="2">The sequence shown here is derived from an EMBL/GenBank/DDBJ whole genome shotgun (WGS) entry which is preliminary data.</text>
</comment>
<evidence type="ECO:0000313" key="2">
    <source>
        <dbReference type="EMBL" id="GAI40705.1"/>
    </source>
</evidence>
<sequence>GKFYAFTMYPATIWDQIASGDYYEFRGTREVTLSKLTIVQSAVCGLFGIDDVDECHQFCLEFYDPVYVANTISIIVNHHNLITDEAQEPELLDYIFLPIVILGSAVPFIPVGKLTKSAGLLTKYAKKSDTMKQWFFTNKGLMHNAALRGDSTQLNHALDWLDAAADADEGSAVMLQNLKFAHDKFTDAILHPAADNPEAVRRLADWIEQTSKKLDDAGSKTSKVDAFKNSSLTEIGSSSPTSNSVGVHDISA</sequence>
<protein>
    <submittedName>
        <fullName evidence="2">Uncharacterized protein</fullName>
    </submittedName>
</protein>
<evidence type="ECO:0000256" key="1">
    <source>
        <dbReference type="SAM" id="MobiDB-lite"/>
    </source>
</evidence>
<accession>X1PNU1</accession>
<dbReference type="EMBL" id="BARV01027739">
    <property type="protein sequence ID" value="GAI40705.1"/>
    <property type="molecule type" value="Genomic_DNA"/>
</dbReference>
<feature type="region of interest" description="Disordered" evidence="1">
    <location>
        <begin position="229"/>
        <end position="252"/>
    </location>
</feature>
<proteinExistence type="predicted"/>
<organism evidence="2">
    <name type="scientific">marine sediment metagenome</name>
    <dbReference type="NCBI Taxonomy" id="412755"/>
    <lineage>
        <taxon>unclassified sequences</taxon>
        <taxon>metagenomes</taxon>
        <taxon>ecological metagenomes</taxon>
    </lineage>
</organism>